<dbReference type="SUPFAM" id="SSF55909">
    <property type="entry name" value="Pentein"/>
    <property type="match status" value="1"/>
</dbReference>
<dbReference type="Gene3D" id="3.75.10.10">
    <property type="entry name" value="L-arginine/glycine Amidinotransferase, Chain A"/>
    <property type="match status" value="1"/>
</dbReference>
<dbReference type="AlphaFoldDB" id="A3ILQ3"/>
<dbReference type="RefSeq" id="WP_008274276.1">
    <property type="nucleotide sequence ID" value="NZ_AAXW01000005.1"/>
</dbReference>
<reference evidence="2 3" key="1">
    <citation type="submission" date="2007-03" db="EMBL/GenBank/DDBJ databases">
        <authorList>
            <person name="Stal L."/>
            <person name="Ferriera S."/>
            <person name="Johnson J."/>
            <person name="Kravitz S."/>
            <person name="Beeson K."/>
            <person name="Sutton G."/>
            <person name="Rogers Y.-H."/>
            <person name="Friedman R."/>
            <person name="Frazier M."/>
            <person name="Venter J.C."/>
        </authorList>
    </citation>
    <scope>NUCLEOTIDE SEQUENCE [LARGE SCALE GENOMIC DNA]</scope>
    <source>
        <strain evidence="2 3">CCY0110</strain>
    </source>
</reference>
<dbReference type="PANTHER" id="PTHR31377:SF0">
    <property type="entry name" value="AGMATINE DEIMINASE-RELATED"/>
    <property type="match status" value="1"/>
</dbReference>
<dbReference type="OrthoDB" id="9808013at2"/>
<dbReference type="InterPro" id="IPR007466">
    <property type="entry name" value="Peptidyl-Arg-deiminase_porph"/>
</dbReference>
<dbReference type="GO" id="GO:0009446">
    <property type="term" value="P:putrescine biosynthetic process"/>
    <property type="evidence" value="ECO:0007669"/>
    <property type="project" value="InterPro"/>
</dbReference>
<comment type="caution">
    <text evidence="2">The sequence shown here is derived from an EMBL/GenBank/DDBJ whole genome shotgun (WGS) entry which is preliminary data.</text>
</comment>
<protein>
    <submittedName>
        <fullName evidence="2">Porphyromonas-type peptidyl-arginine deiminase</fullName>
    </submittedName>
</protein>
<dbReference type="Pfam" id="PF04371">
    <property type="entry name" value="PAD_porph"/>
    <property type="match status" value="1"/>
</dbReference>
<dbReference type="eggNOG" id="COG2957">
    <property type="taxonomic scope" value="Bacteria"/>
</dbReference>
<dbReference type="PANTHER" id="PTHR31377">
    <property type="entry name" value="AGMATINE DEIMINASE-RELATED"/>
    <property type="match status" value="1"/>
</dbReference>
<evidence type="ECO:0000313" key="3">
    <source>
        <dbReference type="Proteomes" id="UP000003781"/>
    </source>
</evidence>
<gene>
    <name evidence="2" type="ORF">CY0110_24096</name>
</gene>
<keyword evidence="3" id="KW-1185">Reference proteome</keyword>
<evidence type="ECO:0000313" key="2">
    <source>
        <dbReference type="EMBL" id="EAZ92704.1"/>
    </source>
</evidence>
<sequence length="350" mass="40112">MYTLPAEWYQQDAVLLAWPHEKTEWGSILDTIEPVYLNLCQAITQREKLVLIVRDYDLKSKVIDQFIAHNIDIRQIQFVIAVNNDIWIRDYGPITLINDKDELKILNFAFNGWGQKYEDIGYQSVLDNHINDQILAQCANKAIPTESPFFVLEGGAIESDGNRTLLTTKSCLLNPNRNPQLTQTQIEAFLRDILGVKTIFWLKHGHLQGDDTDSHIDTLVRFAPNQTLVYVSCDDRSDTHYDDLKCLETELKALRTPDGNAYHLIPLPWPQPKYNEDGDRLPASYANYLIINGAVLVPTYRDQKDNQALKQVQTAYPRHKVIGIDCLPLIREFGSLHCMTMQLPKGFLKS</sequence>
<accession>A3ILQ3</accession>
<organism evidence="2 3">
    <name type="scientific">Crocosphaera chwakensis CCY0110</name>
    <dbReference type="NCBI Taxonomy" id="391612"/>
    <lineage>
        <taxon>Bacteria</taxon>
        <taxon>Bacillati</taxon>
        <taxon>Cyanobacteriota</taxon>
        <taxon>Cyanophyceae</taxon>
        <taxon>Oscillatoriophycideae</taxon>
        <taxon>Chroococcales</taxon>
        <taxon>Aphanothecaceae</taxon>
        <taxon>Crocosphaera</taxon>
        <taxon>Crocosphaera chwakensis</taxon>
    </lineage>
</organism>
<proteinExistence type="predicted"/>
<dbReference type="EMBL" id="AAXW01000005">
    <property type="protein sequence ID" value="EAZ92704.1"/>
    <property type="molecule type" value="Genomic_DNA"/>
</dbReference>
<name>A3ILQ3_9CHRO</name>
<dbReference type="Proteomes" id="UP000003781">
    <property type="component" value="Unassembled WGS sequence"/>
</dbReference>
<keyword evidence="1" id="KW-0378">Hydrolase</keyword>
<evidence type="ECO:0000256" key="1">
    <source>
        <dbReference type="ARBA" id="ARBA00022801"/>
    </source>
</evidence>
<dbReference type="GO" id="GO:0047632">
    <property type="term" value="F:agmatine deiminase activity"/>
    <property type="evidence" value="ECO:0007669"/>
    <property type="project" value="TreeGrafter"/>
</dbReference>
<dbReference type="GO" id="GO:0004668">
    <property type="term" value="F:protein-arginine deiminase activity"/>
    <property type="evidence" value="ECO:0007669"/>
    <property type="project" value="InterPro"/>
</dbReference>